<keyword evidence="2" id="KW-1185">Reference proteome</keyword>
<gene>
    <name evidence="1" type="ORF">H1P_1630008</name>
</gene>
<dbReference type="SUPFAM" id="SSF47781">
    <property type="entry name" value="RuvA domain 2-like"/>
    <property type="match status" value="2"/>
</dbReference>
<evidence type="ECO:0000313" key="2">
    <source>
        <dbReference type="Proteomes" id="UP000320055"/>
    </source>
</evidence>
<dbReference type="RefSeq" id="WP_144870815.1">
    <property type="nucleotide sequence ID" value="NZ_LR213914.1"/>
</dbReference>
<proteinExistence type="predicted"/>
<dbReference type="Pfam" id="PF12836">
    <property type="entry name" value="HHH_3"/>
    <property type="match status" value="1"/>
</dbReference>
<dbReference type="Proteomes" id="UP000320055">
    <property type="component" value="Unassembled WGS sequence"/>
</dbReference>
<dbReference type="OrthoDB" id="510410at2"/>
<accession>A0A563VMW6</accession>
<reference evidence="1 2" key="1">
    <citation type="submission" date="2019-01" db="EMBL/GenBank/DDBJ databases">
        <authorList>
            <person name="Brito A."/>
        </authorList>
    </citation>
    <scope>NUCLEOTIDE SEQUENCE [LARGE SCALE GENOMIC DNA]</scope>
    <source>
        <strain evidence="1">1</strain>
    </source>
</reference>
<name>A0A563VMW6_9CYAN</name>
<dbReference type="InterPro" id="IPR010994">
    <property type="entry name" value="RuvA_2-like"/>
</dbReference>
<evidence type="ECO:0000313" key="1">
    <source>
        <dbReference type="EMBL" id="VEP12752.1"/>
    </source>
</evidence>
<dbReference type="AlphaFoldDB" id="A0A563VMW6"/>
<sequence length="171" mass="19739">MFHFQKIAIANKIRNDPFYRFQSLTEIEIAAKLGIKIDVNQANVDDWLRLPGISIHQAKVLVELVRRGVHLVCIEDVAATINIPVTRLLPFEPILYFAYYDRLSILSPQKINLNQASLAEIKQISLWDDNLANLVFEERETKGKYRNFADLQSRLDLGNELISKLIYDVEL</sequence>
<protein>
    <submittedName>
        <fullName evidence="1">DNA uptake protein</fullName>
    </submittedName>
</protein>
<organism evidence="1 2">
    <name type="scientific">Hyella patelloides LEGE 07179</name>
    <dbReference type="NCBI Taxonomy" id="945734"/>
    <lineage>
        <taxon>Bacteria</taxon>
        <taxon>Bacillati</taxon>
        <taxon>Cyanobacteriota</taxon>
        <taxon>Cyanophyceae</taxon>
        <taxon>Pleurocapsales</taxon>
        <taxon>Hyellaceae</taxon>
        <taxon>Hyella</taxon>
    </lineage>
</organism>
<dbReference type="EMBL" id="CAACVJ010000072">
    <property type="protein sequence ID" value="VEP12752.1"/>
    <property type="molecule type" value="Genomic_DNA"/>
</dbReference>